<evidence type="ECO:0000313" key="1">
    <source>
        <dbReference type="EMBL" id="CDW33562.1"/>
    </source>
</evidence>
<dbReference type="GO" id="GO:0003676">
    <property type="term" value="F:nucleic acid binding"/>
    <property type="evidence" value="ECO:0007669"/>
    <property type="project" value="InterPro"/>
</dbReference>
<dbReference type="Gene3D" id="3.30.420.10">
    <property type="entry name" value="Ribonuclease H-like superfamily/Ribonuclease H"/>
    <property type="match status" value="1"/>
</dbReference>
<dbReference type="EMBL" id="HACA01016201">
    <property type="protein sequence ID" value="CDW33562.1"/>
    <property type="molecule type" value="Transcribed_RNA"/>
</dbReference>
<name>A0A0K2U6J9_LEPSM</name>
<sequence>MQWLAQSRDLNPIDLLWENLDRIVQKKCTRSKWNILKNDWNDITSAYLEKLTARMPKVCTAAIVAKGGFSTNECLYHYLTLIFLHFNNLINMLPDDKVIGS</sequence>
<reference evidence="1" key="1">
    <citation type="submission" date="2014-05" db="EMBL/GenBank/DDBJ databases">
        <authorList>
            <person name="Chronopoulou M."/>
        </authorList>
    </citation>
    <scope>NUCLEOTIDE SEQUENCE</scope>
    <source>
        <tissue evidence="1">Whole organism</tissue>
    </source>
</reference>
<protein>
    <submittedName>
        <fullName evidence="1">Uncharacterized protein</fullName>
    </submittedName>
</protein>
<accession>A0A0K2U6J9</accession>
<dbReference type="AlphaFoldDB" id="A0A0K2U6J9"/>
<organism evidence="1">
    <name type="scientific">Lepeophtheirus salmonis</name>
    <name type="common">Salmon louse</name>
    <name type="synonym">Caligus salmonis</name>
    <dbReference type="NCBI Taxonomy" id="72036"/>
    <lineage>
        <taxon>Eukaryota</taxon>
        <taxon>Metazoa</taxon>
        <taxon>Ecdysozoa</taxon>
        <taxon>Arthropoda</taxon>
        <taxon>Crustacea</taxon>
        <taxon>Multicrustacea</taxon>
        <taxon>Hexanauplia</taxon>
        <taxon>Copepoda</taxon>
        <taxon>Siphonostomatoida</taxon>
        <taxon>Caligidae</taxon>
        <taxon>Lepeophtheirus</taxon>
    </lineage>
</organism>
<dbReference type="InterPro" id="IPR036397">
    <property type="entry name" value="RNaseH_sf"/>
</dbReference>
<proteinExistence type="predicted"/>